<evidence type="ECO:0000256" key="6">
    <source>
        <dbReference type="ARBA" id="ARBA00022801"/>
    </source>
</evidence>
<evidence type="ECO:0000256" key="5">
    <source>
        <dbReference type="ARBA" id="ARBA00022786"/>
    </source>
</evidence>
<feature type="compositionally biased region" description="Polar residues" evidence="8">
    <location>
        <begin position="376"/>
        <end position="387"/>
    </location>
</feature>
<organism evidence="11 12">
    <name type="scientific">Tritrichomonas foetus</name>
    <dbReference type="NCBI Taxonomy" id="1144522"/>
    <lineage>
        <taxon>Eukaryota</taxon>
        <taxon>Metamonada</taxon>
        <taxon>Parabasalia</taxon>
        <taxon>Tritrichomonadida</taxon>
        <taxon>Tritrichomonadidae</taxon>
        <taxon>Tritrichomonas</taxon>
    </lineage>
</organism>
<accession>A0A1J4KSB0</accession>
<feature type="compositionally biased region" description="Basic residues" evidence="8">
    <location>
        <begin position="202"/>
        <end position="215"/>
    </location>
</feature>
<dbReference type="InterPro" id="IPR050185">
    <property type="entry name" value="Ub_carboxyl-term_hydrolase"/>
</dbReference>
<feature type="compositionally biased region" description="Basic and acidic residues" evidence="8">
    <location>
        <begin position="268"/>
        <end position="280"/>
    </location>
</feature>
<dbReference type="RefSeq" id="XP_068367303.1">
    <property type="nucleotide sequence ID" value="XM_068491165.1"/>
</dbReference>
<dbReference type="PROSITE" id="PS00973">
    <property type="entry name" value="USP_2"/>
    <property type="match status" value="1"/>
</dbReference>
<comment type="caution">
    <text evidence="11">The sequence shown here is derived from an EMBL/GenBank/DDBJ whole genome shotgun (WGS) entry which is preliminary data.</text>
</comment>
<dbReference type="Proteomes" id="UP000179807">
    <property type="component" value="Unassembled WGS sequence"/>
</dbReference>
<reference evidence="11" key="1">
    <citation type="submission" date="2016-10" db="EMBL/GenBank/DDBJ databases">
        <authorList>
            <person name="Benchimol M."/>
            <person name="Almeida L.G."/>
            <person name="Vasconcelos A.T."/>
            <person name="Perreira-Neves A."/>
            <person name="Rosa I.A."/>
            <person name="Tasca T."/>
            <person name="Bogo M.R."/>
            <person name="de Souza W."/>
        </authorList>
    </citation>
    <scope>NUCLEOTIDE SEQUENCE [LARGE SCALE GENOMIC DNA]</scope>
    <source>
        <strain evidence="11">K</strain>
    </source>
</reference>
<evidence type="ECO:0000313" key="12">
    <source>
        <dbReference type="Proteomes" id="UP000179807"/>
    </source>
</evidence>
<feature type="region of interest" description="Disordered" evidence="8">
    <location>
        <begin position="193"/>
        <end position="397"/>
    </location>
</feature>
<keyword evidence="7" id="KW-0788">Thiol protease</keyword>
<evidence type="ECO:0000259" key="9">
    <source>
        <dbReference type="PROSITE" id="PS50235"/>
    </source>
</evidence>
<dbReference type="SUPFAM" id="SSF143791">
    <property type="entry name" value="DUSP-like"/>
    <property type="match status" value="1"/>
</dbReference>
<dbReference type="GeneID" id="94825869"/>
<feature type="domain" description="USP" evidence="9">
    <location>
        <begin position="445"/>
        <end position="1043"/>
    </location>
</feature>
<dbReference type="SMART" id="SM00695">
    <property type="entry name" value="DUSP"/>
    <property type="match status" value="1"/>
</dbReference>
<sequence length="1044" mass="120421">MLPQASEQILIFKEHISHIELSDGDFAYLISLSWLRKWRESVGYFPKSSPTKDCPPIDNSDLLEDGSLKKLLMEGIDHQIVKKEMWDLFVKWYGGGPEIKVEVAYDPLRKQNIPVLKFLNLNIIYQENSYKIEFSKYKKVSDLLEMIHEKFGIDIQNLALYENQNEHKRKLFLSQTLLESYILDNQQLLLEEDDEKTQKKSSNSKKSKNSQKVAKKSNPTKNTKNEIHKTENNMKNGKTPKSQKINEKNEKNEQKEQNEQSEQNEQNQKNDKKPKNDKKTNNKPKNVKKPNNVKEPNSDENDDDSSSENEINQEKAKRAFEKIISDSSSDSDDSNDTTSKNSTTNSATNIINSNKSFNNSSSPNFHGSDDLDSSYESENNKNTFKCNSQSPHISVSQSSPRYLNIYAKNKNVYNSSSPLKPNLPNSPSQFNFTPNPNSKNIKGTCGFNNLGNTCFLNSALQCILHTMPLVNYFLTENWKSEISYDNPLGTKGMCASAFSIITDRVWNVGSVLITPNSLLNIIQKHAPHLSGNNQQDAHELILLLLDMIHEDLNRIKKKPNIENVEGNGENDEEIAEESWRRYKMRNDSIIVDTFHGQLRSKLTCPKCKQTVVTFEPFISISLPILPPSELYPICFVPYEPRTQQIYLKLPIPLKSSIEDFKKALFLELNYKCDIAFAFVNDNGSIEIESEPRPPTKNAKTYVFEIPPTKGLYIITRLGVKVKKLLSKRERLFPDLYLIEIPDEDPSHDKLVRICKKRFSYLWKHLRPPRKPNVYFNYTYKDDSSSDHSDAGKDDENGSLANNHLVEALKKKEIVNISESSCFKVIPSHRGHYPRHKKCYFLSSTFIKVLLNGKYMKDVEVPKETPNKKELIKFNWHRLFRPYTGSAHITNSKFMKASIESFLRAFSSTNKLDEDNKWYCPKCKDHVCADKKLDIWSLPNCLVINFKRFIFNGKAYRKNNTNIIFPDRIDMSPYVCGTQGNEPLLYELYSVVQHHGALDGGHYTANTFVEGVNKWYFFNDHIIKQEPIENAHMSSAYVLFYKRLY</sequence>
<feature type="compositionally biased region" description="Low complexity" evidence="8">
    <location>
        <begin position="388"/>
        <end position="397"/>
    </location>
</feature>
<dbReference type="Pfam" id="PF00443">
    <property type="entry name" value="UCH"/>
    <property type="match status" value="1"/>
</dbReference>
<dbReference type="InterPro" id="IPR018200">
    <property type="entry name" value="USP_CS"/>
</dbReference>
<dbReference type="OrthoDB" id="265776at2759"/>
<dbReference type="EC" id="3.4.19.12" evidence="3"/>
<dbReference type="PANTHER" id="PTHR21646">
    <property type="entry name" value="UBIQUITIN CARBOXYL-TERMINAL HYDROLASE"/>
    <property type="match status" value="1"/>
</dbReference>
<dbReference type="InterPro" id="IPR028889">
    <property type="entry name" value="USP"/>
</dbReference>
<proteinExistence type="inferred from homology"/>
<evidence type="ECO:0000256" key="3">
    <source>
        <dbReference type="ARBA" id="ARBA00012759"/>
    </source>
</evidence>
<dbReference type="AlphaFoldDB" id="A0A1J4KSB0"/>
<dbReference type="PROSITE" id="PS00972">
    <property type="entry name" value="USP_1"/>
    <property type="match status" value="1"/>
</dbReference>
<evidence type="ECO:0000256" key="7">
    <source>
        <dbReference type="ARBA" id="ARBA00022807"/>
    </source>
</evidence>
<protein>
    <recommendedName>
        <fullName evidence="3">ubiquitinyl hydrolase 1</fullName>
        <ecNumber evidence="3">3.4.19.12</ecNumber>
    </recommendedName>
</protein>
<dbReference type="PANTHER" id="PTHR21646:SF24">
    <property type="entry name" value="UBIQUITIN CARBOXYL-TERMINAL HYDROLASE"/>
    <property type="match status" value="1"/>
</dbReference>
<dbReference type="InterPro" id="IPR006615">
    <property type="entry name" value="Pept_C19_DUSP"/>
</dbReference>
<feature type="domain" description="DUSP" evidence="10">
    <location>
        <begin position="3"/>
        <end position="105"/>
    </location>
</feature>
<dbReference type="EMBL" id="MLAK01000421">
    <property type="protein sequence ID" value="OHT14167.1"/>
    <property type="molecule type" value="Genomic_DNA"/>
</dbReference>
<evidence type="ECO:0000256" key="2">
    <source>
        <dbReference type="ARBA" id="ARBA00009085"/>
    </source>
</evidence>
<feature type="compositionally biased region" description="Basic and acidic residues" evidence="8">
    <location>
        <begin position="244"/>
        <end position="258"/>
    </location>
</feature>
<dbReference type="PROSITE" id="PS51283">
    <property type="entry name" value="DUSP"/>
    <property type="match status" value="1"/>
</dbReference>
<dbReference type="GO" id="GO:0016579">
    <property type="term" value="P:protein deubiquitination"/>
    <property type="evidence" value="ECO:0007669"/>
    <property type="project" value="InterPro"/>
</dbReference>
<feature type="compositionally biased region" description="Basic and acidic residues" evidence="8">
    <location>
        <begin position="223"/>
        <end position="232"/>
    </location>
</feature>
<comment type="catalytic activity">
    <reaction evidence="1">
        <text>Thiol-dependent hydrolysis of ester, thioester, amide, peptide and isopeptide bonds formed by the C-terminal Gly of ubiquitin (a 76-residue protein attached to proteins as an intracellular targeting signal).</text>
        <dbReference type="EC" id="3.4.19.12"/>
    </reaction>
</comment>
<dbReference type="GO" id="GO:0004843">
    <property type="term" value="F:cysteine-type deubiquitinase activity"/>
    <property type="evidence" value="ECO:0007669"/>
    <property type="project" value="UniProtKB-EC"/>
</dbReference>
<gene>
    <name evidence="11" type="ORF">TRFO_03231</name>
</gene>
<keyword evidence="12" id="KW-1185">Reference proteome</keyword>
<comment type="similarity">
    <text evidence="2">Belongs to the peptidase C19 family.</text>
</comment>
<feature type="compositionally biased region" description="Basic and acidic residues" evidence="8">
    <location>
        <begin position="312"/>
        <end position="324"/>
    </location>
</feature>
<dbReference type="GO" id="GO:0006508">
    <property type="term" value="P:proteolysis"/>
    <property type="evidence" value="ECO:0007669"/>
    <property type="project" value="UniProtKB-KW"/>
</dbReference>
<dbReference type="InterPro" id="IPR035927">
    <property type="entry name" value="DUSP-like_sf"/>
</dbReference>
<evidence type="ECO:0000256" key="4">
    <source>
        <dbReference type="ARBA" id="ARBA00022670"/>
    </source>
</evidence>
<name>A0A1J4KSB0_9EUKA</name>
<dbReference type="PROSITE" id="PS50235">
    <property type="entry name" value="USP_3"/>
    <property type="match status" value="1"/>
</dbReference>
<dbReference type="InterPro" id="IPR001394">
    <property type="entry name" value="Peptidase_C19_UCH"/>
</dbReference>
<feature type="compositionally biased region" description="Low complexity" evidence="8">
    <location>
        <begin position="336"/>
        <end position="365"/>
    </location>
</feature>
<feature type="compositionally biased region" description="Acidic residues" evidence="8">
    <location>
        <begin position="298"/>
        <end position="307"/>
    </location>
</feature>
<evidence type="ECO:0000259" key="10">
    <source>
        <dbReference type="PROSITE" id="PS51283"/>
    </source>
</evidence>
<evidence type="ECO:0000313" key="11">
    <source>
        <dbReference type="EMBL" id="OHT14167.1"/>
    </source>
</evidence>
<keyword evidence="6" id="KW-0378">Hydrolase</keyword>
<dbReference type="InterPro" id="IPR038765">
    <property type="entry name" value="Papain-like_cys_pep_sf"/>
</dbReference>
<dbReference type="Gene3D" id="3.30.2230.10">
    <property type="entry name" value="DUSP-like"/>
    <property type="match status" value="1"/>
</dbReference>
<evidence type="ECO:0000256" key="1">
    <source>
        <dbReference type="ARBA" id="ARBA00000707"/>
    </source>
</evidence>
<dbReference type="Gene3D" id="3.90.70.10">
    <property type="entry name" value="Cysteine proteinases"/>
    <property type="match status" value="2"/>
</dbReference>
<evidence type="ECO:0000256" key="8">
    <source>
        <dbReference type="SAM" id="MobiDB-lite"/>
    </source>
</evidence>
<dbReference type="VEuPathDB" id="TrichDB:TRFO_03231"/>
<keyword evidence="5" id="KW-0833">Ubl conjugation pathway</keyword>
<dbReference type="Pfam" id="PF06337">
    <property type="entry name" value="DUSP"/>
    <property type="match status" value="1"/>
</dbReference>
<keyword evidence="4" id="KW-0645">Protease</keyword>
<dbReference type="SUPFAM" id="SSF54001">
    <property type="entry name" value="Cysteine proteinases"/>
    <property type="match status" value="1"/>
</dbReference>